<feature type="region of interest" description="Disordered" evidence="3">
    <location>
        <begin position="801"/>
        <end position="833"/>
    </location>
</feature>
<feature type="region of interest" description="Disordered" evidence="3">
    <location>
        <begin position="112"/>
        <end position="208"/>
    </location>
</feature>
<sequence length="921" mass="101908">MSGRRDSRVHLTERQNDALLEFENFKRKYLLVNKHITKLNSTLSVRVEELNVQLSTLYTENLRLRASEVSLKTQLKKERQRSQKIIIQTEHAVGALMTQLSGLRASTGGLIEDTHNPVSTRRKPFSSPVQPPRETIRLARAPADIITQIHESEEEKDGDDDDDDVPTRTITSCRPSISRLPLPKHTSYHHHPPTSVDASEEKDKPRNIDLDMMVNKQRKLGRRNSSLFVADLTAVAATPASVAQRAPSPVDGPSKRPRRRLSDERRSSLEEDDHEIEQQIESDLDPEVILPLATKDVQPPPISQGNFPPPLINVGADLPHPDPPEPAALKPKSSKTALQIRHDPEPQSASERESSDSKDRRRLVIKDVTNSPRRSSSDFVERVNEKSGLSRTTSPTPDTGLMDALTPKPMSTHISSAVSTPATESGGENGFEVTGQNIGGRERRTRKTLNYAEPKLNTKMRKPSPPPDATRPRTSGAGVTIRRRRSINPALVSDEDGDADVEGTTSIKNTGRRKTVHNGATPHEGSHPISLGIGTIDTDEMESRRRSLALRGSFGGGPYTKLYIYIPRVVVTYKAARRNEIYEEIKMYKLDVAKPNLQASGTATTAAGAATASSSSSNNLVLILTFIVLCLCLVLSCAVLIYVYVRSKRRHLKAQSMAHKDKSSIAPVLPLLLASSFHSRTTKFFWWDNPAFRSSSLWLLTSKQSFRTGLDHDVAVERSGLGLTDSDTPSSEMSSSLIKRSITIPSLASTPIQSKGMVFPRSTSSSSNWSDDTICQSRSASLTVKRNLTISSLALVPMSRKTSLSGSPSSHCTDDTVPSLLTRNNSMNSTSEDVDADLRSLISKHESFIRNKGLIKVKSDRWNRNRKKLAIMSSSSSSSTAQARARTRRFSALQLFRDEDNKSSYIKDFERLSHPPLAHLR</sequence>
<dbReference type="Proteomes" id="UP001050691">
    <property type="component" value="Unassembled WGS sequence"/>
</dbReference>
<evidence type="ECO:0000256" key="3">
    <source>
        <dbReference type="SAM" id="MobiDB-lite"/>
    </source>
</evidence>
<reference evidence="6" key="1">
    <citation type="submission" date="2021-10" db="EMBL/GenBank/DDBJ databases">
        <title>De novo Genome Assembly of Clathrus columnatus (Basidiomycota, Fungi) Using Illumina and Nanopore Sequence Data.</title>
        <authorList>
            <person name="Ogiso-Tanaka E."/>
            <person name="Itagaki H."/>
            <person name="Hosoya T."/>
            <person name="Hosaka K."/>
        </authorList>
    </citation>
    <scope>NUCLEOTIDE SEQUENCE</scope>
    <source>
        <strain evidence="6">MO-923</strain>
    </source>
</reference>
<dbReference type="EMBL" id="BPWL01000007">
    <property type="protein sequence ID" value="GJJ11764.1"/>
    <property type="molecule type" value="Genomic_DNA"/>
</dbReference>
<dbReference type="GO" id="GO:0045132">
    <property type="term" value="P:meiotic chromosome segregation"/>
    <property type="evidence" value="ECO:0007669"/>
    <property type="project" value="InterPro"/>
</dbReference>
<feature type="compositionally biased region" description="Polar residues" evidence="3">
    <location>
        <begin position="412"/>
        <end position="423"/>
    </location>
</feature>
<feature type="compositionally biased region" description="Acidic residues" evidence="3">
    <location>
        <begin position="152"/>
        <end position="164"/>
    </location>
</feature>
<organism evidence="6 7">
    <name type="scientific">Clathrus columnatus</name>
    <dbReference type="NCBI Taxonomy" id="1419009"/>
    <lineage>
        <taxon>Eukaryota</taxon>
        <taxon>Fungi</taxon>
        <taxon>Dikarya</taxon>
        <taxon>Basidiomycota</taxon>
        <taxon>Agaricomycotina</taxon>
        <taxon>Agaricomycetes</taxon>
        <taxon>Phallomycetidae</taxon>
        <taxon>Phallales</taxon>
        <taxon>Clathraceae</taxon>
        <taxon>Clathrus</taxon>
    </lineage>
</organism>
<evidence type="ECO:0000256" key="1">
    <source>
        <dbReference type="ARBA" id="ARBA00010845"/>
    </source>
</evidence>
<feature type="compositionally biased region" description="Acidic residues" evidence="3">
    <location>
        <begin position="270"/>
        <end position="286"/>
    </location>
</feature>
<feature type="compositionally biased region" description="Polar residues" evidence="3">
    <location>
        <begin position="387"/>
        <end position="397"/>
    </location>
</feature>
<evidence type="ECO:0000259" key="5">
    <source>
        <dbReference type="Pfam" id="PF07557"/>
    </source>
</evidence>
<name>A0AAV5AF04_9AGAM</name>
<feature type="transmembrane region" description="Helical" evidence="4">
    <location>
        <begin position="620"/>
        <end position="645"/>
    </location>
</feature>
<dbReference type="GO" id="GO:0000775">
    <property type="term" value="C:chromosome, centromeric region"/>
    <property type="evidence" value="ECO:0007669"/>
    <property type="project" value="InterPro"/>
</dbReference>
<feature type="compositionally biased region" description="Basic and acidic residues" evidence="3">
    <location>
        <begin position="260"/>
        <end position="269"/>
    </location>
</feature>
<dbReference type="Pfam" id="PF07557">
    <property type="entry name" value="Shugoshin_C"/>
    <property type="match status" value="1"/>
</dbReference>
<evidence type="ECO:0000256" key="2">
    <source>
        <dbReference type="ARBA" id="ARBA00022829"/>
    </source>
</evidence>
<dbReference type="GO" id="GO:0005634">
    <property type="term" value="C:nucleus"/>
    <property type="evidence" value="ECO:0007669"/>
    <property type="project" value="InterPro"/>
</dbReference>
<keyword evidence="4" id="KW-0472">Membrane</keyword>
<accession>A0AAV5AF04</accession>
<dbReference type="InterPro" id="IPR011515">
    <property type="entry name" value="Shugoshin_C"/>
</dbReference>
<feature type="region of interest" description="Disordered" evidence="3">
    <location>
        <begin position="239"/>
        <end position="534"/>
    </location>
</feature>
<keyword evidence="7" id="KW-1185">Reference proteome</keyword>
<evidence type="ECO:0000313" key="7">
    <source>
        <dbReference type="Proteomes" id="UP001050691"/>
    </source>
</evidence>
<gene>
    <name evidence="6" type="ORF">Clacol_006002</name>
</gene>
<proteinExistence type="inferred from homology"/>
<evidence type="ECO:0000313" key="6">
    <source>
        <dbReference type="EMBL" id="GJJ11764.1"/>
    </source>
</evidence>
<feature type="compositionally biased region" description="Polar residues" evidence="3">
    <location>
        <begin position="819"/>
        <end position="831"/>
    </location>
</feature>
<keyword evidence="2" id="KW-0159">Chromosome partition</keyword>
<evidence type="ECO:0000256" key="4">
    <source>
        <dbReference type="SAM" id="Phobius"/>
    </source>
</evidence>
<comment type="caution">
    <text evidence="6">The sequence shown here is derived from an EMBL/GenBank/DDBJ whole genome shotgun (WGS) entry which is preliminary data.</text>
</comment>
<protein>
    <recommendedName>
        <fullName evidence="5">Shugoshin C-terminal domain-containing protein</fullName>
    </recommendedName>
</protein>
<feature type="compositionally biased region" description="Basic and acidic residues" evidence="3">
    <location>
        <begin position="375"/>
        <end position="385"/>
    </location>
</feature>
<keyword evidence="4" id="KW-1133">Transmembrane helix</keyword>
<feature type="compositionally biased region" description="Polar residues" evidence="3">
    <location>
        <begin position="801"/>
        <end position="811"/>
    </location>
</feature>
<feature type="compositionally biased region" description="Pro residues" evidence="3">
    <location>
        <begin position="298"/>
        <end position="311"/>
    </location>
</feature>
<feature type="compositionally biased region" description="Basic and acidic residues" evidence="3">
    <location>
        <begin position="340"/>
        <end position="365"/>
    </location>
</feature>
<feature type="domain" description="Shugoshin C-terminal" evidence="5">
    <location>
        <begin position="440"/>
        <end position="462"/>
    </location>
</feature>
<dbReference type="AlphaFoldDB" id="A0AAV5AF04"/>
<feature type="compositionally biased region" description="Basic and acidic residues" evidence="3">
    <location>
        <begin position="199"/>
        <end position="208"/>
    </location>
</feature>
<keyword evidence="4" id="KW-0812">Transmembrane</keyword>
<comment type="similarity">
    <text evidence="1">Belongs to the shugoshin family.</text>
</comment>